<proteinExistence type="predicted"/>
<evidence type="ECO:0000313" key="4">
    <source>
        <dbReference type="Proteomes" id="UP001432168"/>
    </source>
</evidence>
<sequence>MTMSVRQARRPASVPRRRTASRRAVPGWAVTLAAVFGALAIAAVALLTGGPRHTGATPVALPPPPTAVVAEINGQKIPVREFALYLTQERAATFAHFSRTYGVGDGPRFWTTAHDGTTPAEYLKRHALADAARSTVVLALAHRHHLIADPGYDAFLASWTAENARRRQAVATHQVIYGPTQYTEANYFTYVLHDLDARLEPALAADGTIPAPESALRAYYGAHRDTFRQQEGKGGDITTPPFDEVAAQVRQAYVHDRYQAMTDRLARTARTTVVPGIYDSVFVN</sequence>
<gene>
    <name evidence="3" type="ORF">OG929_35350</name>
</gene>
<reference evidence="3" key="1">
    <citation type="submission" date="2022-10" db="EMBL/GenBank/DDBJ databases">
        <title>The complete genomes of actinobacterial strains from the NBC collection.</title>
        <authorList>
            <person name="Joergensen T.S."/>
            <person name="Alvarez Arevalo M."/>
            <person name="Sterndorff E.B."/>
            <person name="Faurdal D."/>
            <person name="Vuksanovic O."/>
            <person name="Mourched A.-S."/>
            <person name="Charusanti P."/>
            <person name="Shaw S."/>
            <person name="Blin K."/>
            <person name="Weber T."/>
        </authorList>
    </citation>
    <scope>NUCLEOTIDE SEQUENCE</scope>
    <source>
        <strain evidence="3">NBC_00686</strain>
    </source>
</reference>
<organism evidence="3 4">
    <name type="scientific">Streptomyces pseudovenezuelae</name>
    <dbReference type="NCBI Taxonomy" id="67350"/>
    <lineage>
        <taxon>Bacteria</taxon>
        <taxon>Bacillati</taxon>
        <taxon>Actinomycetota</taxon>
        <taxon>Actinomycetes</taxon>
        <taxon>Kitasatosporales</taxon>
        <taxon>Streptomycetaceae</taxon>
        <taxon>Streptomyces</taxon>
        <taxon>Streptomyces aurantiacus group</taxon>
    </lineage>
</organism>
<keyword evidence="4" id="KW-1185">Reference proteome</keyword>
<keyword evidence="2" id="KW-0472">Membrane</keyword>
<evidence type="ECO:0000256" key="2">
    <source>
        <dbReference type="SAM" id="Phobius"/>
    </source>
</evidence>
<evidence type="ECO:0000256" key="1">
    <source>
        <dbReference type="SAM" id="MobiDB-lite"/>
    </source>
</evidence>
<protein>
    <submittedName>
        <fullName evidence="3">Uncharacterized protein</fullName>
    </submittedName>
</protein>
<name>A0ABZ1X589_9ACTN</name>
<feature type="transmembrane region" description="Helical" evidence="2">
    <location>
        <begin position="25"/>
        <end position="47"/>
    </location>
</feature>
<accession>A0ABZ1X589</accession>
<dbReference type="EMBL" id="CP109011">
    <property type="protein sequence ID" value="WUT47270.1"/>
    <property type="molecule type" value="Genomic_DNA"/>
</dbReference>
<evidence type="ECO:0000313" key="3">
    <source>
        <dbReference type="EMBL" id="WUT47270.1"/>
    </source>
</evidence>
<keyword evidence="2" id="KW-1133">Transmembrane helix</keyword>
<dbReference type="RefSeq" id="WP_329269269.1">
    <property type="nucleotide sequence ID" value="NZ_CP109011.1"/>
</dbReference>
<dbReference type="Proteomes" id="UP001432168">
    <property type="component" value="Chromosome"/>
</dbReference>
<keyword evidence="2" id="KW-0812">Transmembrane</keyword>
<feature type="region of interest" description="Disordered" evidence="1">
    <location>
        <begin position="1"/>
        <end position="20"/>
    </location>
</feature>